<dbReference type="HOGENOM" id="CLU_070065_0_0_3"/>
<dbReference type="OrthoDB" id="9816434at2"/>
<dbReference type="PROSITE" id="PS50006">
    <property type="entry name" value="FHA_DOMAIN"/>
    <property type="match status" value="1"/>
</dbReference>
<dbReference type="InterPro" id="IPR025874">
    <property type="entry name" value="DZR"/>
</dbReference>
<accession>K9UMH4</accession>
<dbReference type="KEGG" id="cmp:Cha6605_5400"/>
<evidence type="ECO:0000313" key="2">
    <source>
        <dbReference type="EMBL" id="AFY96287.1"/>
    </source>
</evidence>
<dbReference type="InterPro" id="IPR008984">
    <property type="entry name" value="SMAD_FHA_dom_sf"/>
</dbReference>
<name>K9UMH4_CHAP6</name>
<sequence length="258" mass="26911">MIVCPNCKHDNPEGATNCEACYTALPATKACPNCGASIQLDATFCGQCGHNLKSPAPSSPILLPPPDPVEAAGTPTASVGLPPTVLTPDADIFALPNNPAPPTVASVVPEATTPTVEAVVPPAADPEELAAAIPPQPEEPAAAIAPPPIVTYQLLHLQTNTILQIPPQLEVVHLGKPNDLVAPDIDVSSFPCAEVVSRVHANIRVEEDRYYIEDVGSANGTYINHNVLAKGNRHALRSGDRIGLGKGDLVTFIFQATE</sequence>
<dbReference type="SUPFAM" id="SSF49879">
    <property type="entry name" value="SMAD/FHA domain"/>
    <property type="match status" value="1"/>
</dbReference>
<dbReference type="Proteomes" id="UP000010366">
    <property type="component" value="Chromosome"/>
</dbReference>
<keyword evidence="3" id="KW-1185">Reference proteome</keyword>
<evidence type="ECO:0000313" key="3">
    <source>
        <dbReference type="Proteomes" id="UP000010366"/>
    </source>
</evidence>
<proteinExistence type="predicted"/>
<dbReference type="AlphaFoldDB" id="K9UMH4"/>
<evidence type="ECO:0000259" key="1">
    <source>
        <dbReference type="PROSITE" id="PS50006"/>
    </source>
</evidence>
<organism evidence="2 3">
    <name type="scientific">Chamaesiphon minutus (strain ATCC 27169 / PCC 6605)</name>
    <dbReference type="NCBI Taxonomy" id="1173020"/>
    <lineage>
        <taxon>Bacteria</taxon>
        <taxon>Bacillati</taxon>
        <taxon>Cyanobacteriota</taxon>
        <taxon>Cyanophyceae</taxon>
        <taxon>Gomontiellales</taxon>
        <taxon>Chamaesiphonaceae</taxon>
        <taxon>Chamaesiphon</taxon>
    </lineage>
</organism>
<dbReference type="Pfam" id="PF12773">
    <property type="entry name" value="DZR"/>
    <property type="match status" value="1"/>
</dbReference>
<dbReference type="CDD" id="cd00060">
    <property type="entry name" value="FHA"/>
    <property type="match status" value="1"/>
</dbReference>
<dbReference type="InterPro" id="IPR000253">
    <property type="entry name" value="FHA_dom"/>
</dbReference>
<dbReference type="EMBL" id="CP003600">
    <property type="protein sequence ID" value="AFY96287.1"/>
    <property type="molecule type" value="Genomic_DNA"/>
</dbReference>
<dbReference type="RefSeq" id="WP_015162370.1">
    <property type="nucleotide sequence ID" value="NC_019697.1"/>
</dbReference>
<dbReference type="Pfam" id="PF00498">
    <property type="entry name" value="FHA"/>
    <property type="match status" value="1"/>
</dbReference>
<reference evidence="2 3" key="1">
    <citation type="submission" date="2012-05" db="EMBL/GenBank/DDBJ databases">
        <title>Finished chromosome of genome of Chamaesiphon sp. PCC 6605.</title>
        <authorList>
            <consortium name="US DOE Joint Genome Institute"/>
            <person name="Gugger M."/>
            <person name="Coursin T."/>
            <person name="Rippka R."/>
            <person name="Tandeau De Marsac N."/>
            <person name="Huntemann M."/>
            <person name="Wei C.-L."/>
            <person name="Han J."/>
            <person name="Detter J.C."/>
            <person name="Han C."/>
            <person name="Tapia R."/>
            <person name="Chen A."/>
            <person name="Kyrpides N."/>
            <person name="Mavromatis K."/>
            <person name="Markowitz V."/>
            <person name="Szeto E."/>
            <person name="Ivanova N."/>
            <person name="Pagani I."/>
            <person name="Pati A."/>
            <person name="Goodwin L."/>
            <person name="Nordberg H.P."/>
            <person name="Cantor M.N."/>
            <person name="Hua S.X."/>
            <person name="Woyke T."/>
            <person name="Kerfeld C.A."/>
        </authorList>
    </citation>
    <scope>NUCLEOTIDE SEQUENCE [LARGE SCALE GENOMIC DNA]</scope>
    <source>
        <strain evidence="3">ATCC 27169 / PCC 6605</strain>
    </source>
</reference>
<dbReference type="eggNOG" id="COG1716">
    <property type="taxonomic scope" value="Bacteria"/>
</dbReference>
<dbReference type="Gene3D" id="2.60.200.20">
    <property type="match status" value="1"/>
</dbReference>
<dbReference type="STRING" id="1173020.Cha6605_5400"/>
<dbReference type="SMART" id="SM00240">
    <property type="entry name" value="FHA"/>
    <property type="match status" value="1"/>
</dbReference>
<protein>
    <submittedName>
        <fullName evidence="2">FHA domain-containing protein</fullName>
    </submittedName>
</protein>
<feature type="domain" description="FHA" evidence="1">
    <location>
        <begin position="172"/>
        <end position="228"/>
    </location>
</feature>
<gene>
    <name evidence="2" type="ORF">Cha6605_5400</name>
</gene>